<dbReference type="PANTHER" id="PTHR35893">
    <property type="entry name" value="INNER MEMBRANE PROTEIN-RELATED"/>
    <property type="match status" value="1"/>
</dbReference>
<keyword evidence="3" id="KW-1003">Cell membrane</keyword>
<feature type="region of interest" description="Disordered" evidence="8">
    <location>
        <begin position="1"/>
        <end position="22"/>
    </location>
</feature>
<evidence type="ECO:0000256" key="9">
    <source>
        <dbReference type="SAM" id="Phobius"/>
    </source>
</evidence>
<keyword evidence="5 9" id="KW-0812">Transmembrane</keyword>
<evidence type="ECO:0000256" key="3">
    <source>
        <dbReference type="ARBA" id="ARBA00022475"/>
    </source>
</evidence>
<evidence type="ECO:0000256" key="8">
    <source>
        <dbReference type="SAM" id="MobiDB-lite"/>
    </source>
</evidence>
<evidence type="ECO:0000259" key="10">
    <source>
        <dbReference type="Pfam" id="PF05957"/>
    </source>
</evidence>
<evidence type="ECO:0000256" key="7">
    <source>
        <dbReference type="ARBA" id="ARBA00023136"/>
    </source>
</evidence>
<dbReference type="InterPro" id="IPR010279">
    <property type="entry name" value="YqjD/ElaB"/>
</dbReference>
<feature type="compositionally biased region" description="Basic and acidic residues" evidence="8">
    <location>
        <begin position="1"/>
        <end position="15"/>
    </location>
</feature>
<dbReference type="GO" id="GO:0005886">
    <property type="term" value="C:plasma membrane"/>
    <property type="evidence" value="ECO:0007669"/>
    <property type="project" value="UniProtKB-SubCell"/>
</dbReference>
<dbReference type="Proteomes" id="UP000184517">
    <property type="component" value="Unassembled WGS sequence"/>
</dbReference>
<dbReference type="RefSeq" id="WP_072842242.1">
    <property type="nucleotide sequence ID" value="NZ_FQVF01000030.1"/>
</dbReference>
<evidence type="ECO:0000256" key="6">
    <source>
        <dbReference type="ARBA" id="ARBA00022989"/>
    </source>
</evidence>
<sequence>MKTSKIDGHTPDHSQSHNSTMDKVSTEFSHFLSDIEDLVKASTSVTGEELAQVRAKINDSISAAKASINHTSATVSSAAKKSAAVANTYAHEKPWQVIAASALVGVVFGALLARRS</sequence>
<dbReference type="InterPro" id="IPR043605">
    <property type="entry name" value="DUF883_C"/>
</dbReference>
<name>A0A1M5MKQ2_9GAMM</name>
<evidence type="ECO:0000259" key="11">
    <source>
        <dbReference type="Pfam" id="PF19029"/>
    </source>
</evidence>
<feature type="domain" description="DUF883" evidence="10">
    <location>
        <begin position="32"/>
        <end position="71"/>
    </location>
</feature>
<dbReference type="InterPro" id="IPR043604">
    <property type="entry name" value="DUF883_N"/>
</dbReference>
<gene>
    <name evidence="12" type="ORF">SAMN02745753_04475</name>
</gene>
<dbReference type="Pfam" id="PF19029">
    <property type="entry name" value="DUF883_C"/>
    <property type="match status" value="1"/>
</dbReference>
<dbReference type="STRING" id="1122206.SAMN02745753_04475"/>
<keyword evidence="4" id="KW-0997">Cell inner membrane</keyword>
<comment type="similarity">
    <text evidence="2">Belongs to the ElaB/YgaM/YqjD family.</text>
</comment>
<proteinExistence type="inferred from homology"/>
<keyword evidence="7 9" id="KW-0472">Membrane</keyword>
<dbReference type="PANTHER" id="PTHR35893:SF3">
    <property type="entry name" value="INNER MEMBRANE PROTEIN"/>
    <property type="match status" value="1"/>
</dbReference>
<feature type="transmembrane region" description="Helical" evidence="9">
    <location>
        <begin position="95"/>
        <end position="113"/>
    </location>
</feature>
<dbReference type="AlphaFoldDB" id="A0A1M5MKQ2"/>
<keyword evidence="6 9" id="KW-1133">Transmembrane helix</keyword>
<protein>
    <submittedName>
        <fullName evidence="12">Membrane-anchored ribosome-binding protein, inhibits growth in stationary phase, ElaB/YqjD/DUF883 family</fullName>
    </submittedName>
</protein>
<evidence type="ECO:0000313" key="12">
    <source>
        <dbReference type="EMBL" id="SHG77777.1"/>
    </source>
</evidence>
<evidence type="ECO:0000313" key="13">
    <source>
        <dbReference type="Proteomes" id="UP000184517"/>
    </source>
</evidence>
<feature type="domain" description="DUF883" evidence="11">
    <location>
        <begin position="88"/>
        <end position="115"/>
    </location>
</feature>
<reference evidence="13" key="1">
    <citation type="submission" date="2016-11" db="EMBL/GenBank/DDBJ databases">
        <authorList>
            <person name="Varghese N."/>
            <person name="Submissions S."/>
        </authorList>
    </citation>
    <scope>NUCLEOTIDE SEQUENCE [LARGE SCALE GENOMIC DNA]</scope>
    <source>
        <strain evidence="13">DSM 16579</strain>
    </source>
</reference>
<dbReference type="EMBL" id="FQVF01000030">
    <property type="protein sequence ID" value="SHG77777.1"/>
    <property type="molecule type" value="Genomic_DNA"/>
</dbReference>
<comment type="subcellular location">
    <subcellularLocation>
        <location evidence="1">Cell inner membrane</location>
        <topology evidence="1">Single-pass membrane protein</topology>
    </subcellularLocation>
</comment>
<evidence type="ECO:0000256" key="1">
    <source>
        <dbReference type="ARBA" id="ARBA00004377"/>
    </source>
</evidence>
<evidence type="ECO:0000256" key="5">
    <source>
        <dbReference type="ARBA" id="ARBA00022692"/>
    </source>
</evidence>
<dbReference type="GO" id="GO:0043022">
    <property type="term" value="F:ribosome binding"/>
    <property type="evidence" value="ECO:0007669"/>
    <property type="project" value="InterPro"/>
</dbReference>
<accession>A0A1M5MKQ2</accession>
<evidence type="ECO:0000256" key="2">
    <source>
        <dbReference type="ARBA" id="ARBA00010423"/>
    </source>
</evidence>
<dbReference type="Pfam" id="PF05957">
    <property type="entry name" value="DUF883"/>
    <property type="match status" value="1"/>
</dbReference>
<organism evidence="12 13">
    <name type="scientific">Marinomonas polaris DSM 16579</name>
    <dbReference type="NCBI Taxonomy" id="1122206"/>
    <lineage>
        <taxon>Bacteria</taxon>
        <taxon>Pseudomonadati</taxon>
        <taxon>Pseudomonadota</taxon>
        <taxon>Gammaproteobacteria</taxon>
        <taxon>Oceanospirillales</taxon>
        <taxon>Oceanospirillaceae</taxon>
        <taxon>Marinomonas</taxon>
    </lineage>
</organism>
<evidence type="ECO:0000256" key="4">
    <source>
        <dbReference type="ARBA" id="ARBA00022519"/>
    </source>
</evidence>
<keyword evidence="13" id="KW-1185">Reference proteome</keyword>